<sequence>MHCCMKRSYVSQLKKQSPPKQQCGPADAQTCFAFARLIISTLIIGGICS</sequence>
<organism evidence="1 2">
    <name type="scientific">Dendrobium nobile</name>
    <name type="common">Orchid</name>
    <dbReference type="NCBI Taxonomy" id="94219"/>
    <lineage>
        <taxon>Eukaryota</taxon>
        <taxon>Viridiplantae</taxon>
        <taxon>Streptophyta</taxon>
        <taxon>Embryophyta</taxon>
        <taxon>Tracheophyta</taxon>
        <taxon>Spermatophyta</taxon>
        <taxon>Magnoliopsida</taxon>
        <taxon>Liliopsida</taxon>
        <taxon>Asparagales</taxon>
        <taxon>Orchidaceae</taxon>
        <taxon>Epidendroideae</taxon>
        <taxon>Malaxideae</taxon>
        <taxon>Dendrobiinae</taxon>
        <taxon>Dendrobium</taxon>
    </lineage>
</organism>
<evidence type="ECO:0000313" key="1">
    <source>
        <dbReference type="EMBL" id="KAI0518599.1"/>
    </source>
</evidence>
<protein>
    <submittedName>
        <fullName evidence="1">Uncharacterized protein</fullName>
    </submittedName>
</protein>
<dbReference type="EMBL" id="JAGYWB010000006">
    <property type="protein sequence ID" value="KAI0518599.1"/>
    <property type="molecule type" value="Genomic_DNA"/>
</dbReference>
<name>A0A8T3BQK4_DENNO</name>
<keyword evidence="2" id="KW-1185">Reference proteome</keyword>
<reference evidence="1" key="1">
    <citation type="journal article" date="2022" name="Front. Genet.">
        <title>Chromosome-Scale Assembly of the Dendrobium nobile Genome Provides Insights Into the Molecular Mechanism of the Biosynthesis of the Medicinal Active Ingredient of Dendrobium.</title>
        <authorList>
            <person name="Xu Q."/>
            <person name="Niu S.-C."/>
            <person name="Li K.-L."/>
            <person name="Zheng P.-J."/>
            <person name="Zhang X.-J."/>
            <person name="Jia Y."/>
            <person name="Liu Y."/>
            <person name="Niu Y.-X."/>
            <person name="Yu L.-H."/>
            <person name="Chen D.-F."/>
            <person name="Zhang G.-Q."/>
        </authorList>
    </citation>
    <scope>NUCLEOTIDE SEQUENCE</scope>
    <source>
        <tissue evidence="1">Leaf</tissue>
    </source>
</reference>
<evidence type="ECO:0000313" key="2">
    <source>
        <dbReference type="Proteomes" id="UP000829196"/>
    </source>
</evidence>
<dbReference type="Proteomes" id="UP000829196">
    <property type="component" value="Unassembled WGS sequence"/>
</dbReference>
<dbReference type="AlphaFoldDB" id="A0A8T3BQK4"/>
<proteinExistence type="predicted"/>
<gene>
    <name evidence="1" type="ORF">KFK09_006035</name>
</gene>
<accession>A0A8T3BQK4</accession>
<comment type="caution">
    <text evidence="1">The sequence shown here is derived from an EMBL/GenBank/DDBJ whole genome shotgun (WGS) entry which is preliminary data.</text>
</comment>